<keyword evidence="2" id="KW-1185">Reference proteome</keyword>
<sequence length="114" mass="11864">MQYPDPSMVALLLHRVVPRTVPGADADGLVVLALRLPGTDIPQARRALHRILGDRLVGYCIGVDAAARHGICAHINLHRSELSACMGLLTAGMPQAEFGRVGPGAGAAGSPCVH</sequence>
<evidence type="ECO:0000313" key="1">
    <source>
        <dbReference type="EMBL" id="MBB6563758.1"/>
    </source>
</evidence>
<dbReference type="Proteomes" id="UP000575083">
    <property type="component" value="Unassembled WGS sequence"/>
</dbReference>
<dbReference type="AlphaFoldDB" id="A0A7X0UD33"/>
<comment type="caution">
    <text evidence="1">The sequence shown here is derived from an EMBL/GenBank/DDBJ whole genome shotgun (WGS) entry which is preliminary data.</text>
</comment>
<evidence type="ECO:0000313" key="2">
    <source>
        <dbReference type="Proteomes" id="UP000575083"/>
    </source>
</evidence>
<protein>
    <submittedName>
        <fullName evidence="1">Uncharacterized protein</fullName>
    </submittedName>
</protein>
<reference evidence="1 2" key="1">
    <citation type="submission" date="2020-08" db="EMBL/GenBank/DDBJ databases">
        <title>Functional genomics of gut bacteria from endangered species of beetles.</title>
        <authorList>
            <person name="Carlos-Shanley C."/>
        </authorList>
    </citation>
    <scope>NUCLEOTIDE SEQUENCE [LARGE SCALE GENOMIC DNA]</scope>
    <source>
        <strain evidence="1 2">S00198</strain>
    </source>
</reference>
<proteinExistence type="predicted"/>
<name>A0A7X0UD33_9BURK</name>
<organism evidence="1 2">
    <name type="scientific">Acidovorax soli</name>
    <dbReference type="NCBI Taxonomy" id="592050"/>
    <lineage>
        <taxon>Bacteria</taxon>
        <taxon>Pseudomonadati</taxon>
        <taxon>Pseudomonadota</taxon>
        <taxon>Betaproteobacteria</taxon>
        <taxon>Burkholderiales</taxon>
        <taxon>Comamonadaceae</taxon>
        <taxon>Acidovorax</taxon>
    </lineage>
</organism>
<dbReference type="RefSeq" id="WP_184865114.1">
    <property type="nucleotide sequence ID" value="NZ_JACHLK010000023.1"/>
</dbReference>
<dbReference type="EMBL" id="JACHLK010000023">
    <property type="protein sequence ID" value="MBB6563758.1"/>
    <property type="molecule type" value="Genomic_DNA"/>
</dbReference>
<gene>
    <name evidence="1" type="ORF">HNP48_006484</name>
</gene>
<accession>A0A7X0UD33</accession>